<accession>A0A644VTE6</accession>
<dbReference type="InterPro" id="IPR035587">
    <property type="entry name" value="DUS-like_FMN-bd"/>
</dbReference>
<organism evidence="2">
    <name type="scientific">bioreactor metagenome</name>
    <dbReference type="NCBI Taxonomy" id="1076179"/>
    <lineage>
        <taxon>unclassified sequences</taxon>
        <taxon>metagenomes</taxon>
        <taxon>ecological metagenomes</taxon>
    </lineage>
</organism>
<dbReference type="Gene3D" id="3.20.20.70">
    <property type="entry name" value="Aldolase class I"/>
    <property type="match status" value="1"/>
</dbReference>
<evidence type="ECO:0000259" key="1">
    <source>
        <dbReference type="Pfam" id="PF01207"/>
    </source>
</evidence>
<proteinExistence type="predicted"/>
<feature type="domain" description="DUS-like FMN-binding" evidence="1">
    <location>
        <begin position="92"/>
        <end position="234"/>
    </location>
</feature>
<dbReference type="NCBIfam" id="TIGR03277">
    <property type="entry name" value="methan_mark_9"/>
    <property type="match status" value="1"/>
</dbReference>
<dbReference type="PANTHER" id="PTHR11082:SF36">
    <property type="entry name" value="DUS-LIKE FMN-BINDING DOMAIN-CONTAINING PROTEIN"/>
    <property type="match status" value="1"/>
</dbReference>
<dbReference type="EMBL" id="VSSQ01000402">
    <property type="protein sequence ID" value="MPL93762.1"/>
    <property type="molecule type" value="Genomic_DNA"/>
</dbReference>
<reference evidence="2" key="1">
    <citation type="submission" date="2019-08" db="EMBL/GenBank/DDBJ databases">
        <authorList>
            <person name="Kucharzyk K."/>
            <person name="Murdoch R.W."/>
            <person name="Higgins S."/>
            <person name="Loffler F."/>
        </authorList>
    </citation>
    <scope>NUCLEOTIDE SEQUENCE</scope>
</reference>
<sequence>MTAASRFISINGIPVKTPIVLASMAGITDSEYVLARSKHAGVAFIGGYNTDGPSRKASAEMEAQGRSEFDADFDSIATEIDILDGTDIILGLNLRGAEPEGFVAAAKRFGPSVIYEIDAHCRQQPMTDAGCGEYLLHNPEKLCEIVSALVSEGVTVSVKTRAGVADDRELAKMLWKAGASILHVDLMDTGHTKIRQIRNSCPLIIIANNGVSSPDKMMDYFAHGADLVSVARSASITVLQTLDRYIRAVAEEIGWYNAPKQLCRGGDLRSLAFCCMPVKQCPLLPSLDSLGMSREEYMNLKKELTAGTPLSQGSHTCFGSLAYCCKSSTPCMFRDMTLKSIDLPMNEYMALKRTLSENIVTKIFENV</sequence>
<gene>
    <name evidence="2" type="ORF">SDC9_39909</name>
</gene>
<dbReference type="Pfam" id="PF01207">
    <property type="entry name" value="Dus"/>
    <property type="match status" value="1"/>
</dbReference>
<name>A0A644VTE6_9ZZZZ</name>
<protein>
    <recommendedName>
        <fullName evidence="1">DUS-like FMN-binding domain-containing protein</fullName>
    </recommendedName>
</protein>
<dbReference type="InterPro" id="IPR017671">
    <property type="entry name" value="Methan_mark_9"/>
</dbReference>
<dbReference type="PANTHER" id="PTHR11082">
    <property type="entry name" value="TRNA-DIHYDROURIDINE SYNTHASE"/>
    <property type="match status" value="1"/>
</dbReference>
<evidence type="ECO:0000313" key="2">
    <source>
        <dbReference type="EMBL" id="MPL93762.1"/>
    </source>
</evidence>
<dbReference type="AlphaFoldDB" id="A0A644VTE6"/>
<dbReference type="SUPFAM" id="SSF51395">
    <property type="entry name" value="FMN-linked oxidoreductases"/>
    <property type="match status" value="1"/>
</dbReference>
<comment type="caution">
    <text evidence="2">The sequence shown here is derived from an EMBL/GenBank/DDBJ whole genome shotgun (WGS) entry which is preliminary data.</text>
</comment>
<dbReference type="InterPro" id="IPR013785">
    <property type="entry name" value="Aldolase_TIM"/>
</dbReference>